<dbReference type="PANTHER" id="PTHR11439">
    <property type="entry name" value="GAG-POL-RELATED RETROTRANSPOSON"/>
    <property type="match status" value="1"/>
</dbReference>
<name>A0A6L2KHS7_TANCI</name>
<feature type="domain" description="Retrovirus-related Pol polyprotein from transposon TNT 1-94-like beta-barrel" evidence="4">
    <location>
        <begin position="324"/>
        <end position="397"/>
    </location>
</feature>
<reference evidence="5" key="1">
    <citation type="journal article" date="2019" name="Sci. Rep.">
        <title>Draft genome of Tanacetum cinerariifolium, the natural source of mosquito coil.</title>
        <authorList>
            <person name="Yamashiro T."/>
            <person name="Shiraishi A."/>
            <person name="Satake H."/>
            <person name="Nakayama K."/>
        </authorList>
    </citation>
    <scope>NUCLEOTIDE SEQUENCE</scope>
</reference>
<dbReference type="InterPro" id="IPR054722">
    <property type="entry name" value="PolX-like_BBD"/>
</dbReference>
<protein>
    <submittedName>
        <fullName evidence="5">Putative ribonuclease H-like domain-containing protein</fullName>
    </submittedName>
</protein>
<comment type="caution">
    <text evidence="5">The sequence shown here is derived from an EMBL/GenBank/DDBJ whole genome shotgun (WGS) entry which is preliminary data.</text>
</comment>
<accession>A0A6L2KHS7</accession>
<feature type="region of interest" description="Disordered" evidence="2">
    <location>
        <begin position="551"/>
        <end position="607"/>
    </location>
</feature>
<dbReference type="AlphaFoldDB" id="A0A6L2KHS7"/>
<keyword evidence="1" id="KW-0175">Coiled coil</keyword>
<dbReference type="InterPro" id="IPR025724">
    <property type="entry name" value="GAG-pre-integrase_dom"/>
</dbReference>
<gene>
    <name evidence="5" type="ORF">Tci_020986</name>
</gene>
<evidence type="ECO:0000259" key="3">
    <source>
        <dbReference type="Pfam" id="PF13976"/>
    </source>
</evidence>
<proteinExistence type="predicted"/>
<evidence type="ECO:0000313" key="5">
    <source>
        <dbReference type="EMBL" id="GEU49008.1"/>
    </source>
</evidence>
<feature type="coiled-coil region" evidence="1">
    <location>
        <begin position="1025"/>
        <end position="1062"/>
    </location>
</feature>
<sequence length="1211" mass="138264">MALPNEHQLKFNSYKDAKTPIQAIKNRFRGNTATKKTQKNLLKWQYKNFAASNTKVIEQTYERLQKLISQLEMHGEVIPQEEINQKFLRSLSQEWTMHIIVSRNKPKNETLSLDDLFNNLKAYESEVIRTSSSTTKSHNVAFLSSSSTNNLHQLHPDDLKEMDLRWNIAMLTMRARRFLKNTGRKLDMANKERIGFDKSMGSVSTAIREDTFQGKEGPTNFALMTYSSTSSSSSTNSKIMDKCKIGLGYNVVSPPYTENFMPPKPNLVYPSLDDFVDVNESVSESVVEKPTVESNEPKTASKENEALIIKDWGNPHQYLKDKGVIDNRCSRHMIGNRSHLTDYEEIDGGFVAFGGNSKGRKITRKGKIRTGKLDFKDVYFVKELNFNLFSVSQMCDKKNSVLFTDTECVVLSPDFKLTDESHVLLKVPRKDNMYSVDLKNVVPQGGLTCLFTKATSNESNLWHMRLRHVNFKTINKLVKRNLVRDLPSKLLEINQTYVACQKGKQHRASCKTKIVSSISQPLQMLHMDLFGLTFVKILMKKMYCLVVTDDFSSSKDSPGAGFKPSGEEEKKDVEDPENKDSKVPSTEEPRVNQEKDANVNNTNNIITVSPTDNAAGIKENVVDENIVYRCADDPNIPDLEKIGRFGDAEDDDSGADMNNLDTYFQVNSVHTTRIHKDHPLNQVTGYLQSAIQTRQMTKNLEEYKFTASTLMETHKTLLKDEKGEDVDEHLYRSMIGSLIYLTSSRPDIMFATVVANSTIEAEYVAALSCCGQVLWIQNQLLDYGYNFMHTKIYIDIESTICIVKNPIFYSKTKHIEIRNHFIRDSNENKLIQIIKIHTDKNVVDLLTKAFDKKTINGEEQLQALVDRKKSFDLENTKTAQAQEIDVLNRRVKKLERRQKSKSHGLRRLYKVGLSAKVESSDKESLEDQERFDDQEMFDTRILDDEEVIFKKVVDDKEVSAVEEVNATSITTPVSAAATTTIVATTPIIPMDEITLAKELIEIKTSRPKAKGIDKGKGIMVEEPLKMKKKDQINFDKQEAQRLQAEFDEEERLAREKNEANNAVIEQWHDVQSKIKADYELAQRLSTKKYHVYLYEEHGWMEAKNLKNKSFADIQDIFNKAKKKVNMFVDMDTNVVESSKKTKNIAQEGSSKRVGDELEQEIAKKQRMEDENESAELKRCLEIVLDDGDDVTIKATPLSSKSPTIVDYKIYK</sequence>
<feature type="compositionally biased region" description="Low complexity" evidence="2">
    <location>
        <begin position="598"/>
        <end position="607"/>
    </location>
</feature>
<organism evidence="5">
    <name type="scientific">Tanacetum cinerariifolium</name>
    <name type="common">Dalmatian daisy</name>
    <name type="synonym">Chrysanthemum cinerariifolium</name>
    <dbReference type="NCBI Taxonomy" id="118510"/>
    <lineage>
        <taxon>Eukaryota</taxon>
        <taxon>Viridiplantae</taxon>
        <taxon>Streptophyta</taxon>
        <taxon>Embryophyta</taxon>
        <taxon>Tracheophyta</taxon>
        <taxon>Spermatophyta</taxon>
        <taxon>Magnoliopsida</taxon>
        <taxon>eudicotyledons</taxon>
        <taxon>Gunneridae</taxon>
        <taxon>Pentapetalae</taxon>
        <taxon>asterids</taxon>
        <taxon>campanulids</taxon>
        <taxon>Asterales</taxon>
        <taxon>Asteraceae</taxon>
        <taxon>Asteroideae</taxon>
        <taxon>Anthemideae</taxon>
        <taxon>Anthemidinae</taxon>
        <taxon>Tanacetum</taxon>
    </lineage>
</organism>
<feature type="compositionally biased region" description="Basic and acidic residues" evidence="2">
    <location>
        <begin position="565"/>
        <end position="597"/>
    </location>
</feature>
<dbReference type="CDD" id="cd09272">
    <property type="entry name" value="RNase_HI_RT_Ty1"/>
    <property type="match status" value="1"/>
</dbReference>
<dbReference type="EMBL" id="BKCJ010002504">
    <property type="protein sequence ID" value="GEU49008.1"/>
    <property type="molecule type" value="Genomic_DNA"/>
</dbReference>
<feature type="domain" description="GAG-pre-integrase" evidence="3">
    <location>
        <begin position="432"/>
        <end position="505"/>
    </location>
</feature>
<evidence type="ECO:0000256" key="1">
    <source>
        <dbReference type="SAM" id="Coils"/>
    </source>
</evidence>
<dbReference type="Pfam" id="PF22936">
    <property type="entry name" value="Pol_BBD"/>
    <property type="match status" value="1"/>
</dbReference>
<dbReference type="PANTHER" id="PTHR11439:SF495">
    <property type="entry name" value="REVERSE TRANSCRIPTASE, RNA-DEPENDENT DNA POLYMERASE-RELATED"/>
    <property type="match status" value="1"/>
</dbReference>
<dbReference type="Pfam" id="PF14223">
    <property type="entry name" value="Retrotran_gag_2"/>
    <property type="match status" value="1"/>
</dbReference>
<evidence type="ECO:0000259" key="4">
    <source>
        <dbReference type="Pfam" id="PF22936"/>
    </source>
</evidence>
<dbReference type="Pfam" id="PF13976">
    <property type="entry name" value="gag_pre-integrs"/>
    <property type="match status" value="1"/>
</dbReference>
<evidence type="ECO:0000256" key="2">
    <source>
        <dbReference type="SAM" id="MobiDB-lite"/>
    </source>
</evidence>
<feature type="coiled-coil region" evidence="1">
    <location>
        <begin position="1150"/>
        <end position="1177"/>
    </location>
</feature>